<accession>A0ABN4ZJK9</accession>
<name>A0ABN4ZJK9_9BACI</name>
<dbReference type="Proteomes" id="UP000195573">
    <property type="component" value="Chromosome"/>
</dbReference>
<gene>
    <name evidence="1" type="ORF">B4U37_10310</name>
</gene>
<reference evidence="1 2" key="1">
    <citation type="submission" date="2017-04" db="EMBL/GenBank/DDBJ databases">
        <title>Complete Genome Sequence of the Bacillus horikoshii 20a strain from Cuatro Cienegas, Coahuila, Mexico.</title>
        <authorList>
            <person name="Zarza E."/>
            <person name="Alcaraz L.D."/>
            <person name="Aguilar-Salinas B."/>
            <person name="Islas A."/>
            <person name="Olmedo-Alvarez G."/>
        </authorList>
    </citation>
    <scope>NUCLEOTIDE SEQUENCE [LARGE SCALE GENOMIC DNA]</scope>
    <source>
        <strain evidence="1 2">20a</strain>
    </source>
</reference>
<protein>
    <submittedName>
        <fullName evidence="1">Uncharacterized protein</fullName>
    </submittedName>
</protein>
<proteinExistence type="predicted"/>
<evidence type="ECO:0000313" key="1">
    <source>
        <dbReference type="EMBL" id="ART76409.1"/>
    </source>
</evidence>
<keyword evidence="2" id="KW-1185">Reference proteome</keyword>
<evidence type="ECO:0000313" key="2">
    <source>
        <dbReference type="Proteomes" id="UP000195573"/>
    </source>
</evidence>
<sequence>MRGTSTAFSFGAGDEGTGLLDFGGQVDRKVRVGEKVCGKINGYGAFRFTLSEYKMVWTN</sequence>
<dbReference type="EMBL" id="CP020880">
    <property type="protein sequence ID" value="ART76409.1"/>
    <property type="molecule type" value="Genomic_DNA"/>
</dbReference>
<organism evidence="1 2">
    <name type="scientific">Sutcliffiella horikoshii</name>
    <dbReference type="NCBI Taxonomy" id="79883"/>
    <lineage>
        <taxon>Bacteria</taxon>
        <taxon>Bacillati</taxon>
        <taxon>Bacillota</taxon>
        <taxon>Bacilli</taxon>
        <taxon>Bacillales</taxon>
        <taxon>Bacillaceae</taxon>
        <taxon>Sutcliffiella</taxon>
    </lineage>
</organism>